<proteinExistence type="predicted"/>
<accession>A0A132BDW5</accession>
<evidence type="ECO:0000256" key="1">
    <source>
        <dbReference type="SAM" id="MobiDB-lite"/>
    </source>
</evidence>
<name>A0A132BDW5_MOLSC</name>
<protein>
    <submittedName>
        <fullName evidence="2">Uncharacterized protein</fullName>
    </submittedName>
</protein>
<reference evidence="2 3" key="1">
    <citation type="submission" date="2015-10" db="EMBL/GenBank/DDBJ databases">
        <title>Full genome of DAOMC 229536 Phialocephala scopiformis, a fungal endophyte of spruce producing the potent anti-insectan compound rugulosin.</title>
        <authorList>
            <consortium name="DOE Joint Genome Institute"/>
            <person name="Walker A.K."/>
            <person name="Frasz S.L."/>
            <person name="Seifert K.A."/>
            <person name="Miller J.D."/>
            <person name="Mondo S.J."/>
            <person name="Labutti K."/>
            <person name="Lipzen A."/>
            <person name="Dockter R."/>
            <person name="Kennedy M."/>
            <person name="Grigoriev I.V."/>
            <person name="Spatafora J.W."/>
        </authorList>
    </citation>
    <scope>NUCLEOTIDE SEQUENCE [LARGE SCALE GENOMIC DNA]</scope>
    <source>
        <strain evidence="2 3">CBS 120377</strain>
    </source>
</reference>
<evidence type="ECO:0000313" key="2">
    <source>
        <dbReference type="EMBL" id="KUJ10024.1"/>
    </source>
</evidence>
<gene>
    <name evidence="2" type="ORF">LY89DRAFT_268294</name>
</gene>
<dbReference type="KEGG" id="psco:LY89DRAFT_268294"/>
<feature type="region of interest" description="Disordered" evidence="1">
    <location>
        <begin position="72"/>
        <end position="97"/>
    </location>
</feature>
<sequence>MSTIIHPNLLADFCSGALMFWTLFAPSPTTHSYGSVLSFDVPAPFGQPTRKSEIITEAVSVVSSPVRLSSPILSRSQTSHEPSQAHAVASSAANHCS</sequence>
<dbReference type="Proteomes" id="UP000070700">
    <property type="component" value="Unassembled WGS sequence"/>
</dbReference>
<dbReference type="EMBL" id="KQ947430">
    <property type="protein sequence ID" value="KUJ10024.1"/>
    <property type="molecule type" value="Genomic_DNA"/>
</dbReference>
<dbReference type="AlphaFoldDB" id="A0A132BDW5"/>
<keyword evidence="3" id="KW-1185">Reference proteome</keyword>
<dbReference type="RefSeq" id="XP_018064379.1">
    <property type="nucleotide sequence ID" value="XM_018206338.1"/>
</dbReference>
<evidence type="ECO:0000313" key="3">
    <source>
        <dbReference type="Proteomes" id="UP000070700"/>
    </source>
</evidence>
<organism evidence="2 3">
    <name type="scientific">Mollisia scopiformis</name>
    <name type="common">Conifer needle endophyte fungus</name>
    <name type="synonym">Phialocephala scopiformis</name>
    <dbReference type="NCBI Taxonomy" id="149040"/>
    <lineage>
        <taxon>Eukaryota</taxon>
        <taxon>Fungi</taxon>
        <taxon>Dikarya</taxon>
        <taxon>Ascomycota</taxon>
        <taxon>Pezizomycotina</taxon>
        <taxon>Leotiomycetes</taxon>
        <taxon>Helotiales</taxon>
        <taxon>Mollisiaceae</taxon>
        <taxon>Mollisia</taxon>
    </lineage>
</organism>
<dbReference type="InParanoid" id="A0A132BDW5"/>
<dbReference type="GeneID" id="28816064"/>